<dbReference type="PANTHER" id="PTHR47683">
    <property type="entry name" value="PSEUDOURIDINE SYNTHASE FAMILY PROTEIN-RELATED"/>
    <property type="match status" value="1"/>
</dbReference>
<keyword evidence="2 4" id="KW-0694">RNA-binding</keyword>
<dbReference type="PANTHER" id="PTHR47683:SF4">
    <property type="entry name" value="PSEUDOURIDINE SYNTHASE"/>
    <property type="match status" value="1"/>
</dbReference>
<dbReference type="SMART" id="SM00363">
    <property type="entry name" value="S4"/>
    <property type="match status" value="1"/>
</dbReference>
<reference evidence="8" key="1">
    <citation type="submission" date="2016-06" db="EMBL/GenBank/DDBJ databases">
        <authorList>
            <person name="Nascimento L."/>
            <person name="Pereira R.V."/>
            <person name="Martins L.F."/>
            <person name="Quaggio R.B."/>
            <person name="Silva A.M."/>
            <person name="Setubal J.C."/>
        </authorList>
    </citation>
    <scope>NUCLEOTIDE SEQUENCE [LARGE SCALE GENOMIC DNA]</scope>
</reference>
<dbReference type="EMBL" id="LZRT01000010">
    <property type="protein sequence ID" value="OUM90761.1"/>
    <property type="molecule type" value="Genomic_DNA"/>
</dbReference>
<keyword evidence="3 5" id="KW-0413">Isomerase</keyword>
<evidence type="ECO:0000256" key="2">
    <source>
        <dbReference type="ARBA" id="ARBA00022884"/>
    </source>
</evidence>
<evidence type="ECO:0000313" key="8">
    <source>
        <dbReference type="Proteomes" id="UP000196475"/>
    </source>
</evidence>
<dbReference type="InterPro" id="IPR050343">
    <property type="entry name" value="RsuA_PseudoU_synthase"/>
</dbReference>
<dbReference type="SUPFAM" id="SSF55174">
    <property type="entry name" value="Alpha-L RNA-binding motif"/>
    <property type="match status" value="1"/>
</dbReference>
<dbReference type="Pfam" id="PF00849">
    <property type="entry name" value="PseudoU_synth_2"/>
    <property type="match status" value="1"/>
</dbReference>
<dbReference type="Gene3D" id="3.10.290.10">
    <property type="entry name" value="RNA-binding S4 domain"/>
    <property type="match status" value="1"/>
</dbReference>
<comment type="similarity">
    <text evidence="1 5">Belongs to the pseudouridine synthase RsuA family.</text>
</comment>
<dbReference type="InterPro" id="IPR042092">
    <property type="entry name" value="PsdUridine_s_RsuA/RluB/E/F_cat"/>
</dbReference>
<protein>
    <recommendedName>
        <fullName evidence="5">Pseudouridine synthase</fullName>
        <ecNumber evidence="5">5.4.99.-</ecNumber>
    </recommendedName>
</protein>
<dbReference type="Proteomes" id="UP000196475">
    <property type="component" value="Unassembled WGS sequence"/>
</dbReference>
<dbReference type="FunFam" id="3.10.290.10:FF:000003">
    <property type="entry name" value="Pseudouridine synthase"/>
    <property type="match status" value="1"/>
</dbReference>
<gene>
    <name evidence="7" type="ORF">BAA01_07215</name>
</gene>
<dbReference type="PROSITE" id="PS50889">
    <property type="entry name" value="S4"/>
    <property type="match status" value="1"/>
</dbReference>
<evidence type="ECO:0000256" key="5">
    <source>
        <dbReference type="RuleBase" id="RU003887"/>
    </source>
</evidence>
<dbReference type="EC" id="5.4.99.-" evidence="5"/>
<name>A0A1Y3PTT4_9BACI</name>
<dbReference type="InterPro" id="IPR020103">
    <property type="entry name" value="PsdUridine_synth_cat_dom_sf"/>
</dbReference>
<dbReference type="NCBIfam" id="TIGR00093">
    <property type="entry name" value="pseudouridine synthase"/>
    <property type="match status" value="1"/>
</dbReference>
<evidence type="ECO:0000256" key="1">
    <source>
        <dbReference type="ARBA" id="ARBA00008348"/>
    </source>
</evidence>
<accession>A0A1Y3PTT4</accession>
<dbReference type="Pfam" id="PF01479">
    <property type="entry name" value="S4"/>
    <property type="match status" value="1"/>
</dbReference>
<dbReference type="AlphaFoldDB" id="A0A1Y3PTT4"/>
<dbReference type="Gene3D" id="3.30.70.580">
    <property type="entry name" value="Pseudouridine synthase I, catalytic domain, N-terminal subdomain"/>
    <property type="match status" value="1"/>
</dbReference>
<dbReference type="InterPro" id="IPR018496">
    <property type="entry name" value="PsdUridine_synth_RsuA/RluB_CS"/>
</dbReference>
<dbReference type="Gene3D" id="3.30.70.1560">
    <property type="entry name" value="Alpha-L RNA-binding motif"/>
    <property type="match status" value="1"/>
</dbReference>
<dbReference type="GO" id="GO:0003723">
    <property type="term" value="F:RNA binding"/>
    <property type="evidence" value="ECO:0007669"/>
    <property type="project" value="UniProtKB-KW"/>
</dbReference>
<dbReference type="InterPro" id="IPR000748">
    <property type="entry name" value="PsdUridine_synth_RsuA/RluB/E/F"/>
</dbReference>
<dbReference type="PROSITE" id="PS01149">
    <property type="entry name" value="PSI_RSU"/>
    <property type="match status" value="1"/>
</dbReference>
<dbReference type="InterPro" id="IPR036986">
    <property type="entry name" value="S4_RNA-bd_sf"/>
</dbReference>
<dbReference type="GO" id="GO:0005829">
    <property type="term" value="C:cytosol"/>
    <property type="evidence" value="ECO:0007669"/>
    <property type="project" value="UniProtKB-ARBA"/>
</dbReference>
<dbReference type="InterPro" id="IPR002942">
    <property type="entry name" value="S4_RNA-bd"/>
</dbReference>
<sequence length="244" mass="26912">MAKQRLDKVLSRAGLGSRKEVKRLVKAGRVSVNGSIATDGGQHVDPDVDKIEVNDRPIVYREWIYLMMYKPKGVITATVDPVLPTVLDLLDGAYAAHSPFPVGRLDRYTEGLLLLTNDGSLAHRLLSPKYRVPKTYAALIRGHVTEQDVAQFAAGIVLEDGTQTQPAILKVLEPGAHSRVEVTIYEGKFHQVKRMFRAVGKQVVELKRLSMGPLVLDPALSPGQYRHLTADEVQMLKKTVGQGD</sequence>
<dbReference type="GO" id="GO:0000455">
    <property type="term" value="P:enzyme-directed rRNA pseudouridine synthesis"/>
    <property type="evidence" value="ECO:0007669"/>
    <property type="project" value="UniProtKB-ARBA"/>
</dbReference>
<evidence type="ECO:0000256" key="3">
    <source>
        <dbReference type="ARBA" id="ARBA00023235"/>
    </source>
</evidence>
<dbReference type="FunFam" id="3.30.70.1560:FF:000001">
    <property type="entry name" value="Pseudouridine synthase"/>
    <property type="match status" value="1"/>
</dbReference>
<dbReference type="InterPro" id="IPR006145">
    <property type="entry name" value="PsdUridine_synth_RsuA/RluA"/>
</dbReference>
<evidence type="ECO:0000313" key="7">
    <source>
        <dbReference type="EMBL" id="OUM90761.1"/>
    </source>
</evidence>
<evidence type="ECO:0000256" key="4">
    <source>
        <dbReference type="PROSITE-ProRule" id="PRU00182"/>
    </source>
</evidence>
<dbReference type="InterPro" id="IPR020094">
    <property type="entry name" value="TruA/RsuA/RluB/E/F_N"/>
</dbReference>
<organism evidence="7 8">
    <name type="scientific">Bacillus thermozeamaize</name>
    <dbReference type="NCBI Taxonomy" id="230954"/>
    <lineage>
        <taxon>Bacteria</taxon>
        <taxon>Bacillati</taxon>
        <taxon>Bacillota</taxon>
        <taxon>Bacilli</taxon>
        <taxon>Bacillales</taxon>
        <taxon>Bacillaceae</taxon>
        <taxon>Bacillus</taxon>
    </lineage>
</organism>
<dbReference type="CDD" id="cd00165">
    <property type="entry name" value="S4"/>
    <property type="match status" value="1"/>
</dbReference>
<dbReference type="CDD" id="cd02553">
    <property type="entry name" value="PseudoU_synth_RsuA"/>
    <property type="match status" value="1"/>
</dbReference>
<feature type="domain" description="RNA-binding S4" evidence="6">
    <location>
        <begin position="4"/>
        <end position="64"/>
    </location>
</feature>
<evidence type="ECO:0000259" key="6">
    <source>
        <dbReference type="SMART" id="SM00363"/>
    </source>
</evidence>
<dbReference type="GO" id="GO:0120159">
    <property type="term" value="F:rRNA pseudouridine synthase activity"/>
    <property type="evidence" value="ECO:0007669"/>
    <property type="project" value="UniProtKB-ARBA"/>
</dbReference>
<dbReference type="SUPFAM" id="SSF55120">
    <property type="entry name" value="Pseudouridine synthase"/>
    <property type="match status" value="1"/>
</dbReference>
<comment type="caution">
    <text evidence="7">The sequence shown here is derived from an EMBL/GenBank/DDBJ whole genome shotgun (WGS) entry which is preliminary data.</text>
</comment>
<proteinExistence type="inferred from homology"/>